<comment type="caution">
    <text evidence="5">The sequence shown here is derived from an EMBL/GenBank/DDBJ whole genome shotgun (WGS) entry which is preliminary data.</text>
</comment>
<reference evidence="5" key="2">
    <citation type="submission" date="2004-02" db="EMBL/GenBank/DDBJ databases">
        <authorList>
            <consortium name="Genoscope"/>
            <consortium name="Whitehead Institute Centre for Genome Research"/>
        </authorList>
    </citation>
    <scope>NUCLEOTIDE SEQUENCE</scope>
</reference>
<keyword evidence="1" id="KW-0539">Nucleus</keyword>
<dbReference type="EMBL" id="CAAE01014773">
    <property type="protein sequence ID" value="CAG05676.1"/>
    <property type="molecule type" value="Genomic_DNA"/>
</dbReference>
<organism evidence="5">
    <name type="scientific">Tetraodon nigroviridis</name>
    <name type="common">Spotted green pufferfish</name>
    <name type="synonym">Chelonodon nigroviridis</name>
    <dbReference type="NCBI Taxonomy" id="99883"/>
    <lineage>
        <taxon>Eukaryota</taxon>
        <taxon>Metazoa</taxon>
        <taxon>Chordata</taxon>
        <taxon>Craniata</taxon>
        <taxon>Vertebrata</taxon>
        <taxon>Euteleostomi</taxon>
        <taxon>Actinopterygii</taxon>
        <taxon>Neopterygii</taxon>
        <taxon>Teleostei</taxon>
        <taxon>Neoteleostei</taxon>
        <taxon>Acanthomorphata</taxon>
        <taxon>Eupercaria</taxon>
        <taxon>Tetraodontiformes</taxon>
        <taxon>Tetradontoidea</taxon>
        <taxon>Tetraodontidae</taxon>
        <taxon>Tetraodon</taxon>
    </lineage>
</organism>
<feature type="domain" description="MADF" evidence="3">
    <location>
        <begin position="52"/>
        <end position="141"/>
    </location>
</feature>
<dbReference type="Pfam" id="PF10545">
    <property type="entry name" value="MADF_DNA_bdg"/>
    <property type="match status" value="1"/>
</dbReference>
<evidence type="ECO:0000256" key="1">
    <source>
        <dbReference type="PROSITE-ProRule" id="PRU00371"/>
    </source>
</evidence>
<protein>
    <submittedName>
        <fullName evidence="5">(spotted green pufferfish) hypothetical protein</fullName>
    </submittedName>
</protein>
<dbReference type="Pfam" id="PF02944">
    <property type="entry name" value="BESS"/>
    <property type="match status" value="1"/>
</dbReference>
<feature type="region of interest" description="Disordered" evidence="2">
    <location>
        <begin position="160"/>
        <end position="226"/>
    </location>
</feature>
<reference evidence="5" key="1">
    <citation type="journal article" date="2004" name="Nature">
        <title>Genome duplication in the teleost fish Tetraodon nigroviridis reveals the early vertebrate proto-karyotype.</title>
        <authorList>
            <person name="Jaillon O."/>
            <person name="Aury J.-M."/>
            <person name="Brunet F."/>
            <person name="Petit J.-L."/>
            <person name="Stange-Thomann N."/>
            <person name="Mauceli E."/>
            <person name="Bouneau L."/>
            <person name="Fischer C."/>
            <person name="Ozouf-Costaz C."/>
            <person name="Bernot A."/>
            <person name="Nicaud S."/>
            <person name="Jaffe D."/>
            <person name="Fisher S."/>
            <person name="Lutfalla G."/>
            <person name="Dossat C."/>
            <person name="Segurens B."/>
            <person name="Dasilva C."/>
            <person name="Salanoubat M."/>
            <person name="Levy M."/>
            <person name="Boudet N."/>
            <person name="Castellano S."/>
            <person name="Anthouard V."/>
            <person name="Jubin C."/>
            <person name="Castelli V."/>
            <person name="Katinka M."/>
            <person name="Vacherie B."/>
            <person name="Biemont C."/>
            <person name="Skalli Z."/>
            <person name="Cattolico L."/>
            <person name="Poulain J."/>
            <person name="De Berardinis V."/>
            <person name="Cruaud C."/>
            <person name="Duprat S."/>
            <person name="Brottier P."/>
            <person name="Coutanceau J.-P."/>
            <person name="Gouzy J."/>
            <person name="Parra G."/>
            <person name="Lardier G."/>
            <person name="Chapple C."/>
            <person name="McKernan K.J."/>
            <person name="McEwan P."/>
            <person name="Bosak S."/>
            <person name="Kellis M."/>
            <person name="Volff J.-N."/>
            <person name="Guigo R."/>
            <person name="Zody M.C."/>
            <person name="Mesirov J."/>
            <person name="Lindblad-Toh K."/>
            <person name="Birren B."/>
            <person name="Nusbaum C."/>
            <person name="Kahn D."/>
            <person name="Robinson-Rechavi M."/>
            <person name="Laudet V."/>
            <person name="Schachter V."/>
            <person name="Quetier F."/>
            <person name="Saurin W."/>
            <person name="Scarpelli C."/>
            <person name="Wincker P."/>
            <person name="Lander E.S."/>
            <person name="Weissenbach J."/>
            <person name="Roest Crollius H."/>
        </authorList>
    </citation>
    <scope>NUCLEOTIDE SEQUENCE [LARGE SCALE GENOMIC DNA]</scope>
</reference>
<dbReference type="InterPro" id="IPR004210">
    <property type="entry name" value="BESS_motif"/>
</dbReference>
<dbReference type="GO" id="GO:0005634">
    <property type="term" value="C:nucleus"/>
    <property type="evidence" value="ECO:0007669"/>
    <property type="project" value="UniProtKB-SubCell"/>
</dbReference>
<comment type="subcellular location">
    <subcellularLocation>
        <location evidence="1">Nucleus</location>
    </subcellularLocation>
</comment>
<evidence type="ECO:0000259" key="4">
    <source>
        <dbReference type="PROSITE" id="PS51031"/>
    </source>
</evidence>
<evidence type="ECO:0000259" key="3">
    <source>
        <dbReference type="PROSITE" id="PS51029"/>
    </source>
</evidence>
<gene>
    <name evidence="5" type="ORF">GSTENG00025781001</name>
</gene>
<dbReference type="SMART" id="SM00595">
    <property type="entry name" value="MADF"/>
    <property type="match status" value="1"/>
</dbReference>
<dbReference type="GO" id="GO:0003677">
    <property type="term" value="F:DNA binding"/>
    <property type="evidence" value="ECO:0007669"/>
    <property type="project" value="InterPro"/>
</dbReference>
<dbReference type="HOGENOM" id="CLU_080630_2_1_1"/>
<dbReference type="PANTHER" id="PTHR12243:SF67">
    <property type="entry name" value="COREPRESSOR OF PANGOLIN, ISOFORM A-RELATED"/>
    <property type="match status" value="1"/>
</dbReference>
<feature type="compositionally biased region" description="Basic and acidic residues" evidence="2">
    <location>
        <begin position="160"/>
        <end position="175"/>
    </location>
</feature>
<dbReference type="InterPro" id="IPR039353">
    <property type="entry name" value="TF_Adf1"/>
</dbReference>
<dbReference type="InterPro" id="IPR006578">
    <property type="entry name" value="MADF-dom"/>
</dbReference>
<dbReference type="AlphaFoldDB" id="Q4S106"/>
<dbReference type="PANTHER" id="PTHR12243">
    <property type="entry name" value="MADF DOMAIN TRANSCRIPTION FACTOR"/>
    <property type="match status" value="1"/>
</dbReference>
<feature type="non-terminal residue" evidence="5">
    <location>
        <position position="1"/>
    </location>
</feature>
<dbReference type="PROSITE" id="PS51029">
    <property type="entry name" value="MADF"/>
    <property type="match status" value="1"/>
</dbReference>
<dbReference type="OrthoDB" id="8881252at2759"/>
<evidence type="ECO:0000256" key="2">
    <source>
        <dbReference type="SAM" id="MobiDB-lite"/>
    </source>
</evidence>
<sequence length="268" mass="30999">RVVENPTDLRLPTTRQRVAPVGSSRISATAQRRGMESKKLFRSSWTEETLETLVELWREHPCLYDVSHELYQNRDRKEECWREVAAFLQKPVEDVKTRALSLRTQYSRLVRPKPGGHGNKVLTTKQRWILGAMEFIRPHIVHRPSETKVAIMFGGTHGALSKDELEKEREKGREKEKHHRPSVAVSNVSSEERKLDQEVGVHGNEQQTTPIKKPEPNPAESVSSSLRDEDELFLLSLLPSIKRLTNKKRMEVRMKFQQVLYAAEFEDS</sequence>
<feature type="compositionally biased region" description="Basic and acidic residues" evidence="2">
    <location>
        <begin position="190"/>
        <end position="199"/>
    </location>
</feature>
<evidence type="ECO:0000313" key="5">
    <source>
        <dbReference type="EMBL" id="CAG05676.1"/>
    </source>
</evidence>
<dbReference type="KEGG" id="tng:GSTEN00025781G001"/>
<feature type="domain" description="BESS" evidence="4">
    <location>
        <begin position="227"/>
        <end position="266"/>
    </location>
</feature>
<proteinExistence type="predicted"/>
<name>Q4S106_TETNG</name>
<accession>Q4S106</accession>
<dbReference type="PROSITE" id="PS51031">
    <property type="entry name" value="BESS"/>
    <property type="match status" value="1"/>
</dbReference>